<proteinExistence type="predicted"/>
<comment type="caution">
    <text evidence="10">The sequence shown here is derived from an EMBL/GenBank/DDBJ whole genome shotgun (WGS) entry which is preliminary data.</text>
</comment>
<keyword evidence="11" id="KW-1185">Reference proteome</keyword>
<dbReference type="InterPro" id="IPR005467">
    <property type="entry name" value="His_kinase_dom"/>
</dbReference>
<dbReference type="Pfam" id="PF02518">
    <property type="entry name" value="HATPase_c"/>
    <property type="match status" value="1"/>
</dbReference>
<dbReference type="SUPFAM" id="SSF55874">
    <property type="entry name" value="ATPase domain of HSP90 chaperone/DNA topoisomerase II/histidine kinase"/>
    <property type="match status" value="1"/>
</dbReference>
<evidence type="ECO:0000256" key="1">
    <source>
        <dbReference type="ARBA" id="ARBA00000085"/>
    </source>
</evidence>
<evidence type="ECO:0000313" key="11">
    <source>
        <dbReference type="Proteomes" id="UP001595555"/>
    </source>
</evidence>
<dbReference type="RefSeq" id="WP_378116223.1">
    <property type="nucleotide sequence ID" value="NZ_JBHRTF010000002.1"/>
</dbReference>
<organism evidence="10 11">
    <name type="scientific">Cellvibrio fontiphilus</name>
    <dbReference type="NCBI Taxonomy" id="1815559"/>
    <lineage>
        <taxon>Bacteria</taxon>
        <taxon>Pseudomonadati</taxon>
        <taxon>Pseudomonadota</taxon>
        <taxon>Gammaproteobacteria</taxon>
        <taxon>Cellvibrionales</taxon>
        <taxon>Cellvibrionaceae</taxon>
        <taxon>Cellvibrio</taxon>
    </lineage>
</organism>
<keyword evidence="4" id="KW-0547">Nucleotide-binding</keyword>
<keyword evidence="5 10" id="KW-0418">Kinase</keyword>
<dbReference type="Pfam" id="PF13188">
    <property type="entry name" value="PAS_8"/>
    <property type="match status" value="1"/>
</dbReference>
<dbReference type="PROSITE" id="PS50109">
    <property type="entry name" value="HIS_KIN"/>
    <property type="match status" value="1"/>
</dbReference>
<evidence type="ECO:0000256" key="7">
    <source>
        <dbReference type="ARBA" id="ARBA00023012"/>
    </source>
</evidence>
<dbReference type="Proteomes" id="UP001595555">
    <property type="component" value="Unassembled WGS sequence"/>
</dbReference>
<keyword evidence="8" id="KW-0472">Membrane</keyword>
<evidence type="ECO:0000313" key="10">
    <source>
        <dbReference type="EMBL" id="MFC3114673.1"/>
    </source>
</evidence>
<evidence type="ECO:0000256" key="5">
    <source>
        <dbReference type="ARBA" id="ARBA00022777"/>
    </source>
</evidence>
<dbReference type="PANTHER" id="PTHR43065:SF46">
    <property type="entry name" value="C4-DICARBOXYLATE TRANSPORT SENSOR PROTEIN DCTB"/>
    <property type="match status" value="1"/>
</dbReference>
<dbReference type="InterPro" id="IPR000014">
    <property type="entry name" value="PAS"/>
</dbReference>
<name>A0ABV7FD67_9GAMM</name>
<evidence type="ECO:0000259" key="9">
    <source>
        <dbReference type="PROSITE" id="PS50109"/>
    </source>
</evidence>
<feature type="transmembrane region" description="Helical" evidence="8">
    <location>
        <begin position="12"/>
        <end position="31"/>
    </location>
</feature>
<dbReference type="SMART" id="SM00387">
    <property type="entry name" value="HATPase_c"/>
    <property type="match status" value="1"/>
</dbReference>
<dbReference type="Gene3D" id="3.30.450.20">
    <property type="entry name" value="PAS domain"/>
    <property type="match status" value="1"/>
</dbReference>
<dbReference type="EC" id="2.7.13.3" evidence="2"/>
<dbReference type="Gene3D" id="1.10.287.130">
    <property type="match status" value="1"/>
</dbReference>
<accession>A0ABV7FD67</accession>
<dbReference type="InterPro" id="IPR004358">
    <property type="entry name" value="Sig_transdc_His_kin-like_C"/>
</dbReference>
<dbReference type="InterPro" id="IPR036890">
    <property type="entry name" value="HATPase_C_sf"/>
</dbReference>
<reference evidence="11" key="1">
    <citation type="journal article" date="2019" name="Int. J. Syst. Evol. Microbiol.">
        <title>The Global Catalogue of Microorganisms (GCM) 10K type strain sequencing project: providing services to taxonomists for standard genome sequencing and annotation.</title>
        <authorList>
            <consortium name="The Broad Institute Genomics Platform"/>
            <consortium name="The Broad Institute Genome Sequencing Center for Infectious Disease"/>
            <person name="Wu L."/>
            <person name="Ma J."/>
        </authorList>
    </citation>
    <scope>NUCLEOTIDE SEQUENCE [LARGE SCALE GENOMIC DNA]</scope>
    <source>
        <strain evidence="11">KCTC 52237</strain>
    </source>
</reference>
<dbReference type="PRINTS" id="PR00344">
    <property type="entry name" value="BCTRLSENSOR"/>
</dbReference>
<evidence type="ECO:0000256" key="8">
    <source>
        <dbReference type="SAM" id="Phobius"/>
    </source>
</evidence>
<keyword evidence="3" id="KW-0808">Transferase</keyword>
<dbReference type="EMBL" id="JBHRTF010000002">
    <property type="protein sequence ID" value="MFC3114673.1"/>
    <property type="molecule type" value="Genomic_DNA"/>
</dbReference>
<keyword evidence="8" id="KW-0812">Transmembrane</keyword>
<keyword evidence="7" id="KW-0902">Two-component regulatory system</keyword>
<feature type="transmembrane region" description="Helical" evidence="8">
    <location>
        <begin position="37"/>
        <end position="59"/>
    </location>
</feature>
<dbReference type="GO" id="GO:0016301">
    <property type="term" value="F:kinase activity"/>
    <property type="evidence" value="ECO:0007669"/>
    <property type="project" value="UniProtKB-KW"/>
</dbReference>
<gene>
    <name evidence="10" type="ORF">ACFODX_03825</name>
</gene>
<keyword evidence="6" id="KW-0067">ATP-binding</keyword>
<dbReference type="InterPro" id="IPR036097">
    <property type="entry name" value="HisK_dim/P_sf"/>
</dbReference>
<protein>
    <recommendedName>
        <fullName evidence="2">histidine kinase</fullName>
        <ecNumber evidence="2">2.7.13.3</ecNumber>
    </recommendedName>
</protein>
<sequence length="449" mass="50463">MRRHQIFEAGLIQLLLLAWVPLLLLLLWVMAYARISIWLILLTGLIGSLIILYSSYFIYQKISYQFRSISNLLEALIQGDYSLRARSHKQGGAFNEVVEAINGLAQRLSHERWQSVESQLLLRTIIDHIDVAIVALTQTNEIRFANPAAMQLLQIEQSHNQQSHSQQALLQQLEFVRELTSGCQQVVELSLGYRQGRFTVYVEEFREAGQQHKLLFITDIGHLLRSEERKAWQSLVRVISHEINNSLSPIASISQTLKRLLERQGDSETISASLHEGLDIIGERAIGLSQFVDSYKQLARLPEPVVQPVSLRTLIEKVAALFNRASIVIETQGDLLLQLDPVQFEQVLINLIKNGLEANALGNSDGLIQIHWALGRQFFTLNICDQGSGISNPDNLFVPFYSTKKQGSGIGLVLCRQIIEAHQGYLSLKNRPGGGCCACIELPLMAINK</sequence>
<dbReference type="PANTHER" id="PTHR43065">
    <property type="entry name" value="SENSOR HISTIDINE KINASE"/>
    <property type="match status" value="1"/>
</dbReference>
<feature type="domain" description="Histidine kinase" evidence="9">
    <location>
        <begin position="238"/>
        <end position="446"/>
    </location>
</feature>
<dbReference type="SUPFAM" id="SSF47384">
    <property type="entry name" value="Homodimeric domain of signal transducing histidine kinase"/>
    <property type="match status" value="1"/>
</dbReference>
<evidence type="ECO:0000256" key="3">
    <source>
        <dbReference type="ARBA" id="ARBA00022679"/>
    </source>
</evidence>
<evidence type="ECO:0000256" key="2">
    <source>
        <dbReference type="ARBA" id="ARBA00012438"/>
    </source>
</evidence>
<keyword evidence="8" id="KW-1133">Transmembrane helix</keyword>
<evidence type="ECO:0000256" key="6">
    <source>
        <dbReference type="ARBA" id="ARBA00022840"/>
    </source>
</evidence>
<evidence type="ECO:0000256" key="4">
    <source>
        <dbReference type="ARBA" id="ARBA00022741"/>
    </source>
</evidence>
<comment type="catalytic activity">
    <reaction evidence="1">
        <text>ATP + protein L-histidine = ADP + protein N-phospho-L-histidine.</text>
        <dbReference type="EC" id="2.7.13.3"/>
    </reaction>
</comment>
<dbReference type="Gene3D" id="3.30.565.10">
    <property type="entry name" value="Histidine kinase-like ATPase, C-terminal domain"/>
    <property type="match status" value="1"/>
</dbReference>
<dbReference type="InterPro" id="IPR003594">
    <property type="entry name" value="HATPase_dom"/>
</dbReference>